<dbReference type="EMBL" id="JPMI01000074">
    <property type="protein sequence ID" value="KFA93053.1"/>
    <property type="molecule type" value="Genomic_DNA"/>
</dbReference>
<evidence type="ECO:0000313" key="1">
    <source>
        <dbReference type="EMBL" id="KFA93053.1"/>
    </source>
</evidence>
<protein>
    <submittedName>
        <fullName evidence="1">Uncharacterized protein</fullName>
    </submittedName>
</protein>
<dbReference type="Proteomes" id="UP000028547">
    <property type="component" value="Unassembled WGS sequence"/>
</dbReference>
<organism evidence="1 2">
    <name type="scientific">Archangium violaceum Cb vi76</name>
    <dbReference type="NCBI Taxonomy" id="1406225"/>
    <lineage>
        <taxon>Bacteria</taxon>
        <taxon>Pseudomonadati</taxon>
        <taxon>Myxococcota</taxon>
        <taxon>Myxococcia</taxon>
        <taxon>Myxococcales</taxon>
        <taxon>Cystobacterineae</taxon>
        <taxon>Archangiaceae</taxon>
        <taxon>Archangium</taxon>
    </lineage>
</organism>
<reference evidence="1 2" key="1">
    <citation type="submission" date="2014-07" db="EMBL/GenBank/DDBJ databases">
        <title>Draft Genome Sequence of Gephyronic Acid Producer, Cystobacter violaceus Strain Cb vi76.</title>
        <authorList>
            <person name="Stevens D.C."/>
            <person name="Young J."/>
            <person name="Carmichael R."/>
            <person name="Tan J."/>
            <person name="Taylor R.E."/>
        </authorList>
    </citation>
    <scope>NUCLEOTIDE SEQUENCE [LARGE SCALE GENOMIC DNA]</scope>
    <source>
        <strain evidence="1 2">Cb vi76</strain>
    </source>
</reference>
<proteinExistence type="predicted"/>
<dbReference type="AlphaFoldDB" id="A0A084SX68"/>
<evidence type="ECO:0000313" key="2">
    <source>
        <dbReference type="Proteomes" id="UP000028547"/>
    </source>
</evidence>
<sequence>MGAAVFSPDVIVRANDRPDVRLAVEVTVGQVDLDKAARQLRDYMSAVACPLGLLVTPRKTHVYQETWSDNPDSIRELAVVETPVLIGTRGISENEVELEGAVRRWLETMVRHPGLPRHRVGEMARVEDHLLPAMVDAEVTVTGFR</sequence>
<accession>A0A084SX68</accession>
<gene>
    <name evidence="1" type="ORF">Q664_11560</name>
</gene>
<dbReference type="RefSeq" id="WP_043393465.1">
    <property type="nucleotide sequence ID" value="NZ_JPMI01000074.1"/>
</dbReference>
<name>A0A084SX68_9BACT</name>
<comment type="caution">
    <text evidence="1">The sequence shown here is derived from an EMBL/GenBank/DDBJ whole genome shotgun (WGS) entry which is preliminary data.</text>
</comment>